<dbReference type="FunFam" id="1.20.1560.10:FF:000013">
    <property type="entry name" value="ABC transporter C family member 2"/>
    <property type="match status" value="1"/>
</dbReference>
<dbReference type="InterPro" id="IPR011527">
    <property type="entry name" value="ABC1_TM_dom"/>
</dbReference>
<feature type="non-terminal residue" evidence="14">
    <location>
        <position position="1"/>
    </location>
</feature>
<keyword evidence="6" id="KW-0547">Nucleotide-binding</keyword>
<evidence type="ECO:0000256" key="9">
    <source>
        <dbReference type="ARBA" id="ARBA00023136"/>
    </source>
</evidence>
<sequence>TCCLTYRPIVMRDLLRAFFLIKEPSQILPACLLTMALLFLTLCAAALKHAYWWHGACAGIRLRLAMSGLIFDKLLTLNQKAMATASLGNIITLISMDVQKLEAAFLFLTAVWIVPVQALVVLWLMYNEGGYVTVLGVLTMLLFIPIQAICGRSAARIKGRVARLTDERVKMLTELINGIQILKVFNWEETFGNFVQVLRHRECDGILRAKLLLGVQSGQTMFLPKLAMFVILTALVFLRPDDPKLMISERIITLYSLLMTLQVSLTVDLPYGIQFAFEHLINCKRIQTFLSTPIMEGETLPSVVDSKQPFIRLHNISANWSKQMNKSWTLDSVSLGIEGPKLVAIVGPVGSGKSSLLQAMLGELPLSSGAASRSDNVAYMPQAAWIFAGTVRDNILCSRPFDLFRYQQVLSTSALKLDLRSFPEGDAAEVGERGVALSGGQKARISLARLAYSQANLVFMDDPLAAVDPRVANEIFNNCICDYMADRLRILVTNQNQLLPKMDLIVVMQEGRVTATGAYDDLIRRGINFSKLTEPPSHTETETLESNEIGMAGGMPNSVEFESLDTEDSDVETSEEQTDDEQASVPLNDPENGVRSEAVQSQHLARRRRRREARGDNASDARVSSQLAHSKLPDFKSTYTTEESSLEDKLIGKPINSPVESNGTSRLYESSTISDRTDAVPPGQKLGAEIIKRGSVSLKDYIMYLKRGAGYCGFLASMLVFLISVAIMNAYDLILANWTNYANEIYRQSLNPFAQNTSDPPAGIFMDNETYLMALGIIEVALIAFALTCTWIFFAIVTSSGRKIHNAMLRSVVATKTDFFQFHGAGQIINRFSKDVGQMDEVLPYAFHDFIRLFFNCASSLVVAMIASYWSVIPIVPLLFGLIYYRNYYLRTARELKRIESVARSPIFAHVAITARGLPCIRASRGEETQRLEYHWLTDQHTRACCFGVGASRWVALRLDMLSFLLLAVIAAMLLCLGIFSDMQSGTMAIVLIYLMSILGTFQWAMRQSTEVENQMVSIERLLEYTKLPPEEAQNATMNNFSMLPLIKVDPKWPSWGEVHFENVWLKYPGKTNWSLRKINLHIRPGCKMGIIGRTGAGKSSLVSLLFRLVEVQRGRILVDHVNTAQVHLADLRRRISIIPQDPLLFAGTVRSNLDPEDRFDDDALWHALEMVQLKSVVQAMPDGLLSRVAEGGSNMSVGQRQLFSLARAILRDNKILVVDEATANVDPETDAVIQETIKTQFIDKTILTIAHRLHTIIDSDEVIVMDAGRVVEQGSPYGLLDPVGAAELSQQLPDSADAAVLRTERPGVTTSTAQITSNGPFAAMVQHTGGDSCAELVTQAKRAFIRKSTI</sequence>
<dbReference type="InterPro" id="IPR027417">
    <property type="entry name" value="P-loop_NTPase"/>
</dbReference>
<evidence type="ECO:0000256" key="2">
    <source>
        <dbReference type="ARBA" id="ARBA00009726"/>
    </source>
</evidence>
<proteinExistence type="inferred from homology"/>
<feature type="region of interest" description="Disordered" evidence="10">
    <location>
        <begin position="531"/>
        <end position="629"/>
    </location>
</feature>
<dbReference type="SUPFAM" id="SSF52540">
    <property type="entry name" value="P-loop containing nucleoside triphosphate hydrolases"/>
    <property type="match status" value="2"/>
</dbReference>
<evidence type="ECO:0000256" key="10">
    <source>
        <dbReference type="SAM" id="MobiDB-lite"/>
    </source>
</evidence>
<dbReference type="FunFam" id="3.40.50.300:FF:000997">
    <property type="entry name" value="Multidrug resistance-associated protein 1"/>
    <property type="match status" value="1"/>
</dbReference>
<dbReference type="CDD" id="cd18580">
    <property type="entry name" value="ABC_6TM_ABCC_D2"/>
    <property type="match status" value="1"/>
</dbReference>
<evidence type="ECO:0000256" key="8">
    <source>
        <dbReference type="ARBA" id="ARBA00022989"/>
    </source>
</evidence>
<keyword evidence="7" id="KW-0067">ATP-binding</keyword>
<keyword evidence="5" id="KW-0677">Repeat</keyword>
<feature type="transmembrane region" description="Helical" evidence="11">
    <location>
        <begin position="27"/>
        <end position="47"/>
    </location>
</feature>
<reference evidence="14" key="1">
    <citation type="submission" date="2016-01" db="EMBL/GenBank/DDBJ databases">
        <title>Reference transcriptome for the parasite Schistocephalus solidus: insights into the molecular evolution of parasitism.</title>
        <authorList>
            <person name="Hebert F.O."/>
            <person name="Grambauer S."/>
            <person name="Barber I."/>
            <person name="Landry C.R."/>
            <person name="Aubin-Horth N."/>
        </authorList>
    </citation>
    <scope>NUCLEOTIDE SEQUENCE</scope>
</reference>
<feature type="domain" description="ABC transmembrane type-1" evidence="13">
    <location>
        <begin position="1"/>
        <end position="238"/>
    </location>
</feature>
<dbReference type="PANTHER" id="PTHR24223:SF456">
    <property type="entry name" value="MULTIDRUG RESISTANCE-ASSOCIATED PROTEIN LETHAL(2)03659"/>
    <property type="match status" value="1"/>
</dbReference>
<evidence type="ECO:0000313" key="14">
    <source>
        <dbReference type="EMBL" id="JAP60059.1"/>
    </source>
</evidence>
<dbReference type="Gene3D" id="1.20.1560.10">
    <property type="entry name" value="ABC transporter type 1, transmembrane domain"/>
    <property type="match status" value="2"/>
</dbReference>
<dbReference type="EMBL" id="GEEE01003166">
    <property type="protein sequence ID" value="JAP60059.1"/>
    <property type="molecule type" value="Transcribed_RNA"/>
</dbReference>
<feature type="domain" description="ABC transporter" evidence="12">
    <location>
        <begin position="311"/>
        <end position="535"/>
    </location>
</feature>
<dbReference type="GO" id="GO:0005524">
    <property type="term" value="F:ATP binding"/>
    <property type="evidence" value="ECO:0007669"/>
    <property type="project" value="UniProtKB-KW"/>
</dbReference>
<keyword evidence="3" id="KW-0813">Transport</keyword>
<dbReference type="SMART" id="SM00382">
    <property type="entry name" value="AAA"/>
    <property type="match status" value="2"/>
</dbReference>
<organism evidence="14">
    <name type="scientific">Schistocephalus solidus</name>
    <name type="common">Tapeworm</name>
    <dbReference type="NCBI Taxonomy" id="70667"/>
    <lineage>
        <taxon>Eukaryota</taxon>
        <taxon>Metazoa</taxon>
        <taxon>Spiralia</taxon>
        <taxon>Lophotrochozoa</taxon>
        <taxon>Platyhelminthes</taxon>
        <taxon>Cestoda</taxon>
        <taxon>Eucestoda</taxon>
        <taxon>Diphyllobothriidea</taxon>
        <taxon>Diphyllobothriidae</taxon>
        <taxon>Schistocephalus</taxon>
    </lineage>
</organism>
<dbReference type="InterPro" id="IPR044726">
    <property type="entry name" value="ABCC_6TM_D2"/>
</dbReference>
<feature type="transmembrane region" description="Helical" evidence="11">
    <location>
        <begin position="961"/>
        <end position="980"/>
    </location>
</feature>
<dbReference type="InterPro" id="IPR003439">
    <property type="entry name" value="ABC_transporter-like_ATP-bd"/>
</dbReference>
<dbReference type="PROSITE" id="PS50893">
    <property type="entry name" value="ABC_TRANSPORTER_2"/>
    <property type="match status" value="2"/>
</dbReference>
<feature type="transmembrane region" description="Helical" evidence="11">
    <location>
        <begin position="987"/>
        <end position="1006"/>
    </location>
</feature>
<evidence type="ECO:0000256" key="6">
    <source>
        <dbReference type="ARBA" id="ARBA00022741"/>
    </source>
</evidence>
<dbReference type="Pfam" id="PF00664">
    <property type="entry name" value="ABC_membrane"/>
    <property type="match status" value="2"/>
</dbReference>
<dbReference type="CDD" id="cd03250">
    <property type="entry name" value="ABCC_MRP_domain1"/>
    <property type="match status" value="1"/>
</dbReference>
<feature type="compositionally biased region" description="Acidic residues" evidence="10">
    <location>
        <begin position="562"/>
        <end position="582"/>
    </location>
</feature>
<evidence type="ECO:0000259" key="12">
    <source>
        <dbReference type="PROSITE" id="PS50893"/>
    </source>
</evidence>
<feature type="transmembrane region" description="Helical" evidence="11">
    <location>
        <begin position="131"/>
        <end position="150"/>
    </location>
</feature>
<feature type="domain" description="ABC transmembrane type-1" evidence="13">
    <location>
        <begin position="715"/>
        <end position="1014"/>
    </location>
</feature>
<dbReference type="CDD" id="cd03244">
    <property type="entry name" value="ABCC_MRP_domain2"/>
    <property type="match status" value="1"/>
</dbReference>
<dbReference type="Gene3D" id="3.40.50.300">
    <property type="entry name" value="P-loop containing nucleotide triphosphate hydrolases"/>
    <property type="match status" value="2"/>
</dbReference>
<gene>
    <name evidence="14" type="ORF">TR121584</name>
</gene>
<accession>A0A0V0J2N4</accession>
<evidence type="ECO:0000256" key="5">
    <source>
        <dbReference type="ARBA" id="ARBA00022737"/>
    </source>
</evidence>
<keyword evidence="9 11" id="KW-0472">Membrane</keyword>
<dbReference type="GO" id="GO:0140359">
    <property type="term" value="F:ABC-type transporter activity"/>
    <property type="evidence" value="ECO:0007669"/>
    <property type="project" value="InterPro"/>
</dbReference>
<evidence type="ECO:0000256" key="4">
    <source>
        <dbReference type="ARBA" id="ARBA00022692"/>
    </source>
</evidence>
<evidence type="ECO:0000256" key="11">
    <source>
        <dbReference type="SAM" id="Phobius"/>
    </source>
</evidence>
<evidence type="ECO:0008006" key="15">
    <source>
        <dbReference type="Google" id="ProtNLM"/>
    </source>
</evidence>
<dbReference type="SUPFAM" id="SSF90123">
    <property type="entry name" value="ABC transporter transmembrane region"/>
    <property type="match status" value="2"/>
</dbReference>
<evidence type="ECO:0000256" key="7">
    <source>
        <dbReference type="ARBA" id="ARBA00022840"/>
    </source>
</evidence>
<feature type="transmembrane region" description="Helical" evidence="11">
    <location>
        <begin position="861"/>
        <end position="885"/>
    </location>
</feature>
<dbReference type="InterPro" id="IPR036640">
    <property type="entry name" value="ABC1_TM_sf"/>
</dbReference>
<dbReference type="FunFam" id="3.40.50.300:FF:000163">
    <property type="entry name" value="Multidrug resistance-associated protein member 4"/>
    <property type="match status" value="1"/>
</dbReference>
<protein>
    <recommendedName>
        <fullName evidence="15">Multidrug resistance-associated protein 4</fullName>
    </recommendedName>
</protein>
<dbReference type="GO" id="GO:0016887">
    <property type="term" value="F:ATP hydrolysis activity"/>
    <property type="evidence" value="ECO:0007669"/>
    <property type="project" value="InterPro"/>
</dbReference>
<feature type="region of interest" description="Disordered" evidence="10">
    <location>
        <begin position="646"/>
        <end position="665"/>
    </location>
</feature>
<feature type="domain" description="ABC transporter" evidence="12">
    <location>
        <begin position="1059"/>
        <end position="1293"/>
    </location>
</feature>
<dbReference type="PROSITE" id="PS00211">
    <property type="entry name" value="ABC_TRANSPORTER_1"/>
    <property type="match status" value="2"/>
</dbReference>
<evidence type="ECO:0000256" key="1">
    <source>
        <dbReference type="ARBA" id="ARBA00004141"/>
    </source>
</evidence>
<dbReference type="InterPro" id="IPR003593">
    <property type="entry name" value="AAA+_ATPase"/>
</dbReference>
<dbReference type="InterPro" id="IPR050173">
    <property type="entry name" value="ABC_transporter_C-like"/>
</dbReference>
<comment type="similarity">
    <text evidence="2">Belongs to the ABC transporter superfamily. ABCC family. Conjugate transporter (TC 3.A.1.208) subfamily.</text>
</comment>
<feature type="transmembrane region" description="Helical" evidence="11">
    <location>
        <begin position="708"/>
        <end position="731"/>
    </location>
</feature>
<evidence type="ECO:0000256" key="3">
    <source>
        <dbReference type="ARBA" id="ARBA00022448"/>
    </source>
</evidence>
<dbReference type="InterPro" id="IPR017871">
    <property type="entry name" value="ABC_transporter-like_CS"/>
</dbReference>
<dbReference type="CDD" id="cd18579">
    <property type="entry name" value="ABC_6TM_ABCC_D1"/>
    <property type="match status" value="1"/>
</dbReference>
<dbReference type="GO" id="GO:0016020">
    <property type="term" value="C:membrane"/>
    <property type="evidence" value="ECO:0007669"/>
    <property type="project" value="UniProtKB-SubCell"/>
</dbReference>
<feature type="transmembrane region" description="Helical" evidence="11">
    <location>
        <begin position="103"/>
        <end position="125"/>
    </location>
</feature>
<dbReference type="Pfam" id="PF00005">
    <property type="entry name" value="ABC_tran"/>
    <property type="match status" value="2"/>
</dbReference>
<name>A0A0V0J2N4_SCHSO</name>
<keyword evidence="8 11" id="KW-1133">Transmembrane helix</keyword>
<dbReference type="PANTHER" id="PTHR24223">
    <property type="entry name" value="ATP-BINDING CASSETTE SUB-FAMILY C"/>
    <property type="match status" value="1"/>
</dbReference>
<keyword evidence="4 11" id="KW-0812">Transmembrane</keyword>
<dbReference type="PROSITE" id="PS50929">
    <property type="entry name" value="ABC_TM1F"/>
    <property type="match status" value="2"/>
</dbReference>
<evidence type="ECO:0000259" key="13">
    <source>
        <dbReference type="PROSITE" id="PS50929"/>
    </source>
</evidence>
<comment type="subcellular location">
    <subcellularLocation>
        <location evidence="1">Membrane</location>
        <topology evidence="1">Multi-pass membrane protein</topology>
    </subcellularLocation>
</comment>
<feature type="transmembrane region" description="Helical" evidence="11">
    <location>
        <begin position="771"/>
        <end position="797"/>
    </location>
</feature>
<dbReference type="InterPro" id="IPR044746">
    <property type="entry name" value="ABCC_6TM_D1"/>
</dbReference>